<feature type="domain" description="MADF" evidence="1">
    <location>
        <begin position="12"/>
        <end position="83"/>
    </location>
</feature>
<dbReference type="InterPro" id="IPR006578">
    <property type="entry name" value="MADF-dom"/>
</dbReference>
<gene>
    <name evidence="2" type="ORF">WA026_023198</name>
</gene>
<evidence type="ECO:0000313" key="3">
    <source>
        <dbReference type="Proteomes" id="UP001431783"/>
    </source>
</evidence>
<sequence>MVGEESEVFKGRNKKKNALLKLLEIYQRIEPNANVDSLKKRVENIKTCYLRELKKVEQSVRSGRWADDEYVPNLWYFELLEFLRDQEIQIPGVSTVYLEEKEAQVEVEDVQQLPGSPAAQSYSQKRKKTIVEHLADGNDLLIKAVGQLAKKNN</sequence>
<dbReference type="AlphaFoldDB" id="A0AAW1UGN9"/>
<dbReference type="PANTHER" id="PTHR21505:SF8">
    <property type="entry name" value="DPT-YFP REPRESSOR BY OVEREXPRESSION, ISOFORM D-RELATED"/>
    <property type="match status" value="1"/>
</dbReference>
<dbReference type="EMBL" id="JARQZJ010000082">
    <property type="protein sequence ID" value="KAK9882776.1"/>
    <property type="molecule type" value="Genomic_DNA"/>
</dbReference>
<dbReference type="Pfam" id="PF10545">
    <property type="entry name" value="MADF_DNA_bdg"/>
    <property type="match status" value="1"/>
</dbReference>
<name>A0AAW1UGN9_9CUCU</name>
<keyword evidence="3" id="KW-1185">Reference proteome</keyword>
<evidence type="ECO:0000313" key="2">
    <source>
        <dbReference type="EMBL" id="KAK9882776.1"/>
    </source>
</evidence>
<dbReference type="PANTHER" id="PTHR21505">
    <property type="entry name" value="MADF DOMAIN-CONTAINING PROTEIN-RELATED"/>
    <property type="match status" value="1"/>
</dbReference>
<accession>A0AAW1UGN9</accession>
<evidence type="ECO:0000259" key="1">
    <source>
        <dbReference type="Pfam" id="PF10545"/>
    </source>
</evidence>
<comment type="caution">
    <text evidence="2">The sequence shown here is derived from an EMBL/GenBank/DDBJ whole genome shotgun (WGS) entry which is preliminary data.</text>
</comment>
<dbReference type="Proteomes" id="UP001431783">
    <property type="component" value="Unassembled WGS sequence"/>
</dbReference>
<organism evidence="2 3">
    <name type="scientific">Henosepilachna vigintioctopunctata</name>
    <dbReference type="NCBI Taxonomy" id="420089"/>
    <lineage>
        <taxon>Eukaryota</taxon>
        <taxon>Metazoa</taxon>
        <taxon>Ecdysozoa</taxon>
        <taxon>Arthropoda</taxon>
        <taxon>Hexapoda</taxon>
        <taxon>Insecta</taxon>
        <taxon>Pterygota</taxon>
        <taxon>Neoptera</taxon>
        <taxon>Endopterygota</taxon>
        <taxon>Coleoptera</taxon>
        <taxon>Polyphaga</taxon>
        <taxon>Cucujiformia</taxon>
        <taxon>Coccinelloidea</taxon>
        <taxon>Coccinellidae</taxon>
        <taxon>Epilachninae</taxon>
        <taxon>Epilachnini</taxon>
        <taxon>Henosepilachna</taxon>
    </lineage>
</organism>
<proteinExistence type="predicted"/>
<reference evidence="2 3" key="1">
    <citation type="submission" date="2023-03" db="EMBL/GenBank/DDBJ databases">
        <title>Genome insight into feeding habits of ladybird beetles.</title>
        <authorList>
            <person name="Li H.-S."/>
            <person name="Huang Y.-H."/>
            <person name="Pang H."/>
        </authorList>
    </citation>
    <scope>NUCLEOTIDE SEQUENCE [LARGE SCALE GENOMIC DNA]</scope>
    <source>
        <strain evidence="2">SYSU_2023b</strain>
        <tissue evidence="2">Whole body</tissue>
    </source>
</reference>
<protein>
    <recommendedName>
        <fullName evidence="1">MADF domain-containing protein</fullName>
    </recommendedName>
</protein>